<keyword evidence="1" id="KW-0805">Transcription regulation</keyword>
<dbReference type="Gene3D" id="1.10.10.60">
    <property type="entry name" value="Homeodomain-like"/>
    <property type="match status" value="1"/>
</dbReference>
<dbReference type="GO" id="GO:0043565">
    <property type="term" value="F:sequence-specific DNA binding"/>
    <property type="evidence" value="ECO:0007669"/>
    <property type="project" value="InterPro"/>
</dbReference>
<evidence type="ECO:0000313" key="6">
    <source>
        <dbReference type="Proteomes" id="UP000535890"/>
    </source>
</evidence>
<feature type="domain" description="HTH araC/xylS-type" evidence="4">
    <location>
        <begin position="161"/>
        <end position="248"/>
    </location>
</feature>
<accession>A0A7Y9DX88</accession>
<dbReference type="InterPro" id="IPR018060">
    <property type="entry name" value="HTH_AraC"/>
</dbReference>
<reference evidence="5 6" key="1">
    <citation type="submission" date="2020-07" db="EMBL/GenBank/DDBJ databases">
        <title>Sequencing the genomes of 1000 actinobacteria strains.</title>
        <authorList>
            <person name="Klenk H.-P."/>
        </authorList>
    </citation>
    <scope>NUCLEOTIDE SEQUENCE [LARGE SCALE GENOMIC DNA]</scope>
    <source>
        <strain evidence="5 6">DSM 45772</strain>
    </source>
</reference>
<dbReference type="InterPro" id="IPR050204">
    <property type="entry name" value="AraC_XylS_family_regulators"/>
</dbReference>
<evidence type="ECO:0000313" key="5">
    <source>
        <dbReference type="EMBL" id="NYD37213.1"/>
    </source>
</evidence>
<comment type="caution">
    <text evidence="5">The sequence shown here is derived from an EMBL/GenBank/DDBJ whole genome shotgun (WGS) entry which is preliminary data.</text>
</comment>
<evidence type="ECO:0000256" key="1">
    <source>
        <dbReference type="ARBA" id="ARBA00023015"/>
    </source>
</evidence>
<keyword evidence="6" id="KW-1185">Reference proteome</keyword>
<organism evidence="5 6">
    <name type="scientific">Actinomycetospora corticicola</name>
    <dbReference type="NCBI Taxonomy" id="663602"/>
    <lineage>
        <taxon>Bacteria</taxon>
        <taxon>Bacillati</taxon>
        <taxon>Actinomycetota</taxon>
        <taxon>Actinomycetes</taxon>
        <taxon>Pseudonocardiales</taxon>
        <taxon>Pseudonocardiaceae</taxon>
        <taxon>Actinomycetospora</taxon>
    </lineage>
</organism>
<sequence>MDGFVTRHVYDVRDAAPGIHRALPSPFLTFVVPVGAPLRMVLPDGGGADFRACLAGLHDVPGTIVHPGRQAGIHVTVHPLAARPLFGLPAAVLAGHSLEAGEVVGRVAAELCERVDAGSTWEVRLAALDDVLARLLRTHDDGPAAAAEVRHAWARMQAGGSVRDVAREVGWSTDHLSRRFTGEFGVRPSVAARMGRFHRVRHAIARRAGSGTLDLAGVAADHGYADQAHLAREFRALAGCTATRWVTEEVHGGLVGSVQDAQDADPRSSSA</sequence>
<dbReference type="SMART" id="SM00342">
    <property type="entry name" value="HTH_ARAC"/>
    <property type="match status" value="1"/>
</dbReference>
<dbReference type="EMBL" id="JACCBN010000001">
    <property type="protein sequence ID" value="NYD37213.1"/>
    <property type="molecule type" value="Genomic_DNA"/>
</dbReference>
<name>A0A7Y9DX88_9PSEU</name>
<gene>
    <name evidence="5" type="ORF">BJ983_003315</name>
</gene>
<evidence type="ECO:0000259" key="4">
    <source>
        <dbReference type="PROSITE" id="PS01124"/>
    </source>
</evidence>
<evidence type="ECO:0000256" key="3">
    <source>
        <dbReference type="ARBA" id="ARBA00023163"/>
    </source>
</evidence>
<dbReference type="PANTHER" id="PTHR46796:SF15">
    <property type="entry name" value="BLL1074 PROTEIN"/>
    <property type="match status" value="1"/>
</dbReference>
<keyword evidence="3" id="KW-0804">Transcription</keyword>
<keyword evidence="2 5" id="KW-0238">DNA-binding</keyword>
<dbReference type="GO" id="GO:0003700">
    <property type="term" value="F:DNA-binding transcription factor activity"/>
    <property type="evidence" value="ECO:0007669"/>
    <property type="project" value="InterPro"/>
</dbReference>
<proteinExistence type="predicted"/>
<dbReference type="PANTHER" id="PTHR46796">
    <property type="entry name" value="HTH-TYPE TRANSCRIPTIONAL ACTIVATOR RHAS-RELATED"/>
    <property type="match status" value="1"/>
</dbReference>
<protein>
    <submittedName>
        <fullName evidence="5">AraC-like DNA-binding protein</fullName>
    </submittedName>
</protein>
<dbReference type="Proteomes" id="UP000535890">
    <property type="component" value="Unassembled WGS sequence"/>
</dbReference>
<dbReference type="Pfam" id="PF12833">
    <property type="entry name" value="HTH_18"/>
    <property type="match status" value="1"/>
</dbReference>
<dbReference type="RefSeq" id="WP_179794790.1">
    <property type="nucleotide sequence ID" value="NZ_BAABHP010000014.1"/>
</dbReference>
<dbReference type="PROSITE" id="PS01124">
    <property type="entry name" value="HTH_ARAC_FAMILY_2"/>
    <property type="match status" value="1"/>
</dbReference>
<dbReference type="AlphaFoldDB" id="A0A7Y9DX88"/>
<evidence type="ECO:0000256" key="2">
    <source>
        <dbReference type="ARBA" id="ARBA00023125"/>
    </source>
</evidence>